<dbReference type="STRING" id="7994.ENSAMXP00000036291"/>
<dbReference type="FunCoup" id="A0A3B1J2Z6">
    <property type="interactions" value="253"/>
</dbReference>
<feature type="compositionally biased region" description="Acidic residues" evidence="4">
    <location>
        <begin position="152"/>
        <end position="172"/>
    </location>
</feature>
<dbReference type="InterPro" id="IPR036322">
    <property type="entry name" value="WD40_repeat_dom_sf"/>
</dbReference>
<feature type="region of interest" description="Disordered" evidence="4">
    <location>
        <begin position="1"/>
        <end position="54"/>
    </location>
</feature>
<feature type="compositionally biased region" description="Acidic residues" evidence="4">
    <location>
        <begin position="229"/>
        <end position="238"/>
    </location>
</feature>
<dbReference type="CDD" id="cd00200">
    <property type="entry name" value="WD40"/>
    <property type="match status" value="1"/>
</dbReference>
<keyword evidence="2" id="KW-0677">Repeat</keyword>
<dbReference type="InterPro" id="IPR015943">
    <property type="entry name" value="WD40/YVTN_repeat-like_dom_sf"/>
</dbReference>
<dbReference type="SUPFAM" id="SSF50978">
    <property type="entry name" value="WD40 repeat-like"/>
    <property type="match status" value="1"/>
</dbReference>
<feature type="domain" description="F-box" evidence="5">
    <location>
        <begin position="54"/>
        <end position="101"/>
    </location>
</feature>
<feature type="repeat" description="WD" evidence="3">
    <location>
        <begin position="355"/>
        <end position="394"/>
    </location>
</feature>
<dbReference type="SMART" id="SM00320">
    <property type="entry name" value="WD40"/>
    <property type="match status" value="6"/>
</dbReference>
<feature type="compositionally biased region" description="Pro residues" evidence="4">
    <location>
        <begin position="285"/>
        <end position="294"/>
    </location>
</feature>
<accession>A0A3B1J2Z6</accession>
<dbReference type="InterPro" id="IPR001680">
    <property type="entry name" value="WD40_rpt"/>
</dbReference>
<evidence type="ECO:0000256" key="4">
    <source>
        <dbReference type="SAM" id="MobiDB-lite"/>
    </source>
</evidence>
<dbReference type="PANTHER" id="PTHR19848:SF8">
    <property type="entry name" value="F-BOX AND WD REPEAT DOMAIN CONTAINING 7"/>
    <property type="match status" value="1"/>
</dbReference>
<feature type="compositionally biased region" description="Basic and acidic residues" evidence="4">
    <location>
        <begin position="260"/>
        <end position="271"/>
    </location>
</feature>
<dbReference type="InterPro" id="IPR020472">
    <property type="entry name" value="WD40_PAC1"/>
</dbReference>
<dbReference type="PROSITE" id="PS50082">
    <property type="entry name" value="WD_REPEATS_2"/>
    <property type="match status" value="2"/>
</dbReference>
<reference evidence="7" key="1">
    <citation type="submission" date="2013-03" db="EMBL/GenBank/DDBJ databases">
        <authorList>
            <person name="Jeffery W."/>
            <person name="Warren W."/>
            <person name="Wilson R.K."/>
        </authorList>
    </citation>
    <scope>NUCLEOTIDE SEQUENCE</scope>
    <source>
        <strain evidence="7">female</strain>
    </source>
</reference>
<dbReference type="InParanoid" id="A0A3B1J2Z6"/>
<dbReference type="Proteomes" id="UP000018467">
    <property type="component" value="Unassembled WGS sequence"/>
</dbReference>
<dbReference type="Gene3D" id="2.130.10.10">
    <property type="entry name" value="YVTN repeat-like/Quinoprotein amine dehydrogenase"/>
    <property type="match status" value="2"/>
</dbReference>
<evidence type="ECO:0000259" key="5">
    <source>
        <dbReference type="PROSITE" id="PS50181"/>
    </source>
</evidence>
<dbReference type="Ensembl" id="ENSAMXT00000054145.1">
    <property type="protein sequence ID" value="ENSAMXP00000036291.1"/>
    <property type="gene ID" value="ENSAMXG00000041807.1"/>
</dbReference>
<organism evidence="6 7">
    <name type="scientific">Astyanax mexicanus</name>
    <name type="common">Blind cave fish</name>
    <name type="synonym">Astyanax fasciatus mexicanus</name>
    <dbReference type="NCBI Taxonomy" id="7994"/>
    <lineage>
        <taxon>Eukaryota</taxon>
        <taxon>Metazoa</taxon>
        <taxon>Chordata</taxon>
        <taxon>Craniata</taxon>
        <taxon>Vertebrata</taxon>
        <taxon>Euteleostomi</taxon>
        <taxon>Actinopterygii</taxon>
        <taxon>Neopterygii</taxon>
        <taxon>Teleostei</taxon>
        <taxon>Ostariophysi</taxon>
        <taxon>Characiformes</taxon>
        <taxon>Characoidei</taxon>
        <taxon>Acestrorhamphidae</taxon>
        <taxon>Acestrorhamphinae</taxon>
        <taxon>Astyanax</taxon>
    </lineage>
</organism>
<sequence length="591" mass="64314">MSVPQVTLEEEEKDRGRNGVLEESPSLKTDAPLSNQLGLNLEPPLDPPETSPSPSGLLSLPWEVVASIASHLPAQCIINVLPQVCRALAEVGEDTSAWQLRAHRLTGPKASFPVGPREQFDWPTACLEMEQLIERWVEQEEWAQRMRALQQEEAEREQEMDEDMDGADDGEDGANREDGAHGEAAAMRNGAVREAAREPDGAEEDMRPDAVRAFQEDGENPLERRIEEEQRDNEDEGIENGLAEGGENHQDPPDIAGLGGDREQNNGHLDDMMDEGIDEGEVSKPQPPRSPSPPLALEHITLPSGHIADVNSVLLVGGEGTVCASGSRDRNVNLWDLRRGPRGELRRTLCGRGLFSTHRGWVWCLAASGSLLASGSFDSTVRLWDLEAGGAERGLIRSRAAVLCLSCQNHMLLAGSHDQKISIYDTRAAEPLVKSLGLHGDAVLCLASDDQYILSGSKDNTVAVYDCRAGRLLKKIQLKSYLLSMSYSGREVWAGDNHGLVHTFSLNEGLFKSVAQFNVGHSSLVTGVHHSPGTLYTCSSDRTIKVHLPCAPPKTLCTLHHQAGVNGLSVEAGVLAIASGDMNVEVWRPRQ</sequence>
<feature type="repeat" description="WD" evidence="3">
    <location>
        <begin position="303"/>
        <end position="340"/>
    </location>
</feature>
<dbReference type="Pfam" id="PF00400">
    <property type="entry name" value="WD40"/>
    <property type="match status" value="4"/>
</dbReference>
<dbReference type="SUPFAM" id="SSF81383">
    <property type="entry name" value="F-box domain"/>
    <property type="match status" value="1"/>
</dbReference>
<dbReference type="InterPro" id="IPR036047">
    <property type="entry name" value="F-box-like_dom_sf"/>
</dbReference>
<feature type="compositionally biased region" description="Basic and acidic residues" evidence="4">
    <location>
        <begin position="194"/>
        <end position="210"/>
    </location>
</feature>
<name>A0A3B1J2Z6_ASTMX</name>
<dbReference type="InterPro" id="IPR019775">
    <property type="entry name" value="WD40_repeat_CS"/>
</dbReference>
<keyword evidence="1 3" id="KW-0853">WD repeat</keyword>
<dbReference type="PROSITE" id="PS00678">
    <property type="entry name" value="WD_REPEATS_1"/>
    <property type="match status" value="2"/>
</dbReference>
<dbReference type="PANTHER" id="PTHR19848">
    <property type="entry name" value="WD40 REPEAT PROTEIN"/>
    <property type="match status" value="1"/>
</dbReference>
<evidence type="ECO:0000256" key="3">
    <source>
        <dbReference type="PROSITE-ProRule" id="PRU00221"/>
    </source>
</evidence>
<reference evidence="6" key="4">
    <citation type="submission" date="2025-09" db="UniProtKB">
        <authorList>
            <consortium name="Ensembl"/>
        </authorList>
    </citation>
    <scope>IDENTIFICATION</scope>
</reference>
<proteinExistence type="predicted"/>
<dbReference type="GeneTree" id="ENSGT00390000006806"/>
<evidence type="ECO:0000256" key="2">
    <source>
        <dbReference type="ARBA" id="ARBA00022737"/>
    </source>
</evidence>
<dbReference type="PROSITE" id="PS50181">
    <property type="entry name" value="FBOX"/>
    <property type="match status" value="1"/>
</dbReference>
<evidence type="ECO:0000313" key="6">
    <source>
        <dbReference type="Ensembl" id="ENSAMXP00000036291.1"/>
    </source>
</evidence>
<dbReference type="PRINTS" id="PR00320">
    <property type="entry name" value="GPROTEINBRPT"/>
</dbReference>
<dbReference type="Bgee" id="ENSAMXG00000041807">
    <property type="expression patterns" value="Expressed in ovary and 12 other cell types or tissues"/>
</dbReference>
<dbReference type="AlphaFoldDB" id="A0A3B1J2Z6"/>
<feature type="region of interest" description="Disordered" evidence="4">
    <location>
        <begin position="147"/>
        <end position="298"/>
    </location>
</feature>
<protein>
    <submittedName>
        <fullName evidence="6">F-box and WD repeat domain containing 9</fullName>
    </submittedName>
</protein>
<evidence type="ECO:0000256" key="1">
    <source>
        <dbReference type="ARBA" id="ARBA00022574"/>
    </source>
</evidence>
<dbReference type="InterPro" id="IPR001810">
    <property type="entry name" value="F-box_dom"/>
</dbReference>
<dbReference type="PROSITE" id="PS50294">
    <property type="entry name" value="WD_REPEATS_REGION"/>
    <property type="match status" value="1"/>
</dbReference>
<reference evidence="6" key="3">
    <citation type="submission" date="2025-08" db="UniProtKB">
        <authorList>
            <consortium name="Ensembl"/>
        </authorList>
    </citation>
    <scope>IDENTIFICATION</scope>
</reference>
<evidence type="ECO:0000313" key="7">
    <source>
        <dbReference type="Proteomes" id="UP000018467"/>
    </source>
</evidence>
<reference evidence="7" key="2">
    <citation type="journal article" date="2014" name="Nat. Commun.">
        <title>The cavefish genome reveals candidate genes for eye loss.</title>
        <authorList>
            <person name="McGaugh S.E."/>
            <person name="Gross J.B."/>
            <person name="Aken B."/>
            <person name="Blin M."/>
            <person name="Borowsky R."/>
            <person name="Chalopin D."/>
            <person name="Hinaux H."/>
            <person name="Jeffery W.R."/>
            <person name="Keene A."/>
            <person name="Ma L."/>
            <person name="Minx P."/>
            <person name="Murphy D."/>
            <person name="O'Quin K.E."/>
            <person name="Retaux S."/>
            <person name="Rohner N."/>
            <person name="Searle S.M."/>
            <person name="Stahl B.A."/>
            <person name="Tabin C."/>
            <person name="Volff J.N."/>
            <person name="Yoshizawa M."/>
            <person name="Warren W.C."/>
        </authorList>
    </citation>
    <scope>NUCLEOTIDE SEQUENCE [LARGE SCALE GENOMIC DNA]</scope>
    <source>
        <strain evidence="7">female</strain>
    </source>
</reference>
<keyword evidence="7" id="KW-1185">Reference proteome</keyword>